<dbReference type="InterPro" id="IPR027417">
    <property type="entry name" value="P-loop_NTPase"/>
</dbReference>
<dbReference type="InterPro" id="IPR025158">
    <property type="entry name" value="Mg_chelat-rel_C"/>
</dbReference>
<dbReference type="AlphaFoldDB" id="A0A2M8GNB9"/>
<evidence type="ECO:0000256" key="3">
    <source>
        <dbReference type="ARBA" id="ARBA00022840"/>
    </source>
</evidence>
<evidence type="ECO:0000256" key="2">
    <source>
        <dbReference type="ARBA" id="ARBA00022741"/>
    </source>
</evidence>
<dbReference type="GO" id="GO:0003677">
    <property type="term" value="F:DNA binding"/>
    <property type="evidence" value="ECO:0007669"/>
    <property type="project" value="InterPro"/>
</dbReference>
<dbReference type="InterPro" id="IPR000523">
    <property type="entry name" value="Mg_chelatse_chII-like_cat_dom"/>
</dbReference>
<dbReference type="Pfam" id="PF01078">
    <property type="entry name" value="Mg_chelatase"/>
    <property type="match status" value="1"/>
</dbReference>
<sequence length="506" mass="55696">MLAKVFSGTTIGLEGVLIEVEVDVAGKGFPSLTIVGLPDKAVDEAKDRVRTAIINTGFEIPDSRITVNLAPADLPKEGSSFDLPIAIGILAASGMIKKEALDNSLFLGELSLEGRLRPVTGVMPVAILAAQKKIKNLFLPIKNTMEAALIDDLDNFPVFDLADLILHLNGEKLMLPQERISWSSLTKNEEYEFDFLDIKGQEQAKRAMMIAAAGFHNLHLKGPPGAGKTMLSRALPSILPEMDKDEVLEVSKIYSICGLLKNDFFVRCRPFRSPHHTISRIGLVGGGTKPAPGEVSLAHRGVLFLDEFPEFPRSVLEALRQPLEDGRVTISRASGSLTFPSRFLLLAASNPCPCGYLGHPKKSCRCLPGTILKYKKRISGPLLDRIDLHVDVPPVEEEKLSSFESGVKSCKVRERVIQAREKQRKRFQNLPIKTNGEMGSAEVRKYCRLTDKAVDLLKQAISRLSLSARSYFKTIKIGQTIADLDGQDKIEANFIAEALQYRAKED</sequence>
<dbReference type="Pfam" id="PF13335">
    <property type="entry name" value="Mg_chelatase_C"/>
    <property type="match status" value="1"/>
</dbReference>
<reference evidence="6" key="1">
    <citation type="submission" date="2017-09" db="EMBL/GenBank/DDBJ databases">
        <title>Depth-based differentiation of microbial function through sediment-hosted aquifers and enrichment of novel symbionts in the deep terrestrial subsurface.</title>
        <authorList>
            <person name="Probst A.J."/>
            <person name="Ladd B."/>
            <person name="Jarett J.K."/>
            <person name="Geller-Mcgrath D.E."/>
            <person name="Sieber C.M.K."/>
            <person name="Emerson J.B."/>
            <person name="Anantharaman K."/>
            <person name="Thomas B.C."/>
            <person name="Malmstrom R."/>
            <person name="Stieglmeier M."/>
            <person name="Klingl A."/>
            <person name="Woyke T."/>
            <person name="Ryan C.M."/>
            <person name="Banfield J.F."/>
        </authorList>
    </citation>
    <scope>NUCLEOTIDE SEQUENCE [LARGE SCALE GENOMIC DNA]</scope>
</reference>
<name>A0A2M8GNB9_9BACT</name>
<dbReference type="Gene3D" id="3.40.50.300">
    <property type="entry name" value="P-loop containing nucleotide triphosphate hydrolases"/>
    <property type="match status" value="1"/>
</dbReference>
<proteinExistence type="inferred from homology"/>
<comment type="caution">
    <text evidence="5">The sequence shown here is derived from an EMBL/GenBank/DDBJ whole genome shotgun (WGS) entry which is preliminary data.</text>
</comment>
<dbReference type="Proteomes" id="UP000229370">
    <property type="component" value="Unassembled WGS sequence"/>
</dbReference>
<dbReference type="PROSITE" id="PS50051">
    <property type="entry name" value="MCM_2"/>
    <property type="match status" value="1"/>
</dbReference>
<dbReference type="SUPFAM" id="SSF54211">
    <property type="entry name" value="Ribosomal protein S5 domain 2-like"/>
    <property type="match status" value="1"/>
</dbReference>
<dbReference type="InterPro" id="IPR045006">
    <property type="entry name" value="CHLI-like"/>
</dbReference>
<feature type="domain" description="MCM C-terminal AAA(+) ATPase" evidence="4">
    <location>
        <begin position="293"/>
        <end position="388"/>
    </location>
</feature>
<dbReference type="GO" id="GO:0005524">
    <property type="term" value="F:ATP binding"/>
    <property type="evidence" value="ECO:0007669"/>
    <property type="project" value="UniProtKB-KW"/>
</dbReference>
<dbReference type="InterPro" id="IPR004482">
    <property type="entry name" value="Mg_chelat-rel"/>
</dbReference>
<protein>
    <submittedName>
        <fullName evidence="5">Magnesium chelatase</fullName>
    </submittedName>
</protein>
<evidence type="ECO:0000256" key="1">
    <source>
        <dbReference type="ARBA" id="ARBA00006354"/>
    </source>
</evidence>
<dbReference type="NCBIfam" id="TIGR00368">
    <property type="entry name" value="YifB family Mg chelatase-like AAA ATPase"/>
    <property type="match status" value="1"/>
</dbReference>
<dbReference type="SUPFAM" id="SSF52540">
    <property type="entry name" value="P-loop containing nucleoside triphosphate hydrolases"/>
    <property type="match status" value="1"/>
</dbReference>
<dbReference type="EMBL" id="PFQK01000032">
    <property type="protein sequence ID" value="PJC82018.1"/>
    <property type="molecule type" value="Genomic_DNA"/>
</dbReference>
<evidence type="ECO:0000259" key="4">
    <source>
        <dbReference type="PROSITE" id="PS50051"/>
    </source>
</evidence>
<comment type="similarity">
    <text evidence="1">Belongs to the Mg-chelatase subunits D/I family. ComM subfamily.</text>
</comment>
<dbReference type="SMART" id="SM00382">
    <property type="entry name" value="AAA"/>
    <property type="match status" value="1"/>
</dbReference>
<accession>A0A2M8GNB9</accession>
<dbReference type="InterPro" id="IPR001208">
    <property type="entry name" value="MCM_dom"/>
</dbReference>
<dbReference type="Pfam" id="PF13541">
    <property type="entry name" value="ChlI"/>
    <property type="match status" value="1"/>
</dbReference>
<evidence type="ECO:0000313" key="6">
    <source>
        <dbReference type="Proteomes" id="UP000229370"/>
    </source>
</evidence>
<dbReference type="CDD" id="cd00009">
    <property type="entry name" value="AAA"/>
    <property type="match status" value="1"/>
</dbReference>
<evidence type="ECO:0000313" key="5">
    <source>
        <dbReference type="EMBL" id="PJC82018.1"/>
    </source>
</evidence>
<dbReference type="PANTHER" id="PTHR32039">
    <property type="entry name" value="MAGNESIUM-CHELATASE SUBUNIT CHLI"/>
    <property type="match status" value="1"/>
</dbReference>
<keyword evidence="3" id="KW-0067">ATP-binding</keyword>
<dbReference type="InterPro" id="IPR003593">
    <property type="entry name" value="AAA+_ATPase"/>
</dbReference>
<gene>
    <name evidence="5" type="ORF">CO007_01590</name>
</gene>
<dbReference type="PRINTS" id="PR01657">
    <property type="entry name" value="MCMFAMILY"/>
</dbReference>
<dbReference type="Gene3D" id="3.30.230.10">
    <property type="match status" value="1"/>
</dbReference>
<keyword evidence="2" id="KW-0547">Nucleotide-binding</keyword>
<organism evidence="5 6">
    <name type="scientific">Candidatus Roizmanbacteria bacterium CG_4_8_14_3_um_filter_36_10</name>
    <dbReference type="NCBI Taxonomy" id="1974834"/>
    <lineage>
        <taxon>Bacteria</taxon>
        <taxon>Candidatus Roizmaniibacteriota</taxon>
    </lineage>
</organism>
<dbReference type="InterPro" id="IPR020568">
    <property type="entry name" value="Ribosomal_Su5_D2-typ_SF"/>
</dbReference>
<dbReference type="InterPro" id="IPR014721">
    <property type="entry name" value="Ribsml_uS5_D2-typ_fold_subgr"/>
</dbReference>
<dbReference type="PANTHER" id="PTHR32039:SF7">
    <property type="entry name" value="COMPETENCE PROTEIN COMM"/>
    <property type="match status" value="1"/>
</dbReference>